<reference evidence="2 3" key="1">
    <citation type="journal article" date="2020" name="BMC Genomics">
        <title>Intraspecific diversification of the crop wild relative Brassica cretica Lam. using demographic model selection.</title>
        <authorList>
            <person name="Kioukis A."/>
            <person name="Michalopoulou V.A."/>
            <person name="Briers L."/>
            <person name="Pirintsos S."/>
            <person name="Studholme D.J."/>
            <person name="Pavlidis P."/>
            <person name="Sarris P.F."/>
        </authorList>
    </citation>
    <scope>NUCLEOTIDE SEQUENCE [LARGE SCALE GENOMIC DNA]</scope>
    <source>
        <strain evidence="3">cv. PFS-1207/04</strain>
    </source>
</reference>
<evidence type="ECO:0000256" key="1">
    <source>
        <dbReference type="SAM" id="MobiDB-lite"/>
    </source>
</evidence>
<keyword evidence="3" id="KW-1185">Reference proteome</keyword>
<organism evidence="2 3">
    <name type="scientific">Brassica cretica</name>
    <name type="common">Mustard</name>
    <dbReference type="NCBI Taxonomy" id="69181"/>
    <lineage>
        <taxon>Eukaryota</taxon>
        <taxon>Viridiplantae</taxon>
        <taxon>Streptophyta</taxon>
        <taxon>Embryophyta</taxon>
        <taxon>Tracheophyta</taxon>
        <taxon>Spermatophyta</taxon>
        <taxon>Magnoliopsida</taxon>
        <taxon>eudicotyledons</taxon>
        <taxon>Gunneridae</taxon>
        <taxon>Pentapetalae</taxon>
        <taxon>rosids</taxon>
        <taxon>malvids</taxon>
        <taxon>Brassicales</taxon>
        <taxon>Brassicaceae</taxon>
        <taxon>Brassiceae</taxon>
        <taxon>Brassica</taxon>
    </lineage>
</organism>
<accession>A0ABQ7DWX2</accession>
<name>A0ABQ7DWX2_BRACR</name>
<evidence type="ECO:0000313" key="3">
    <source>
        <dbReference type="Proteomes" id="UP000266723"/>
    </source>
</evidence>
<comment type="caution">
    <text evidence="2">The sequence shown here is derived from an EMBL/GenBank/DDBJ whole genome shotgun (WGS) entry which is preliminary data.</text>
</comment>
<evidence type="ECO:0000313" key="2">
    <source>
        <dbReference type="EMBL" id="KAF3581806.1"/>
    </source>
</evidence>
<proteinExistence type="predicted"/>
<protein>
    <submittedName>
        <fullName evidence="2">Uncharacterized protein</fullName>
    </submittedName>
</protein>
<dbReference type="Proteomes" id="UP000266723">
    <property type="component" value="Unassembled WGS sequence"/>
</dbReference>
<feature type="region of interest" description="Disordered" evidence="1">
    <location>
        <begin position="99"/>
        <end position="142"/>
    </location>
</feature>
<feature type="compositionally biased region" description="Polar residues" evidence="1">
    <location>
        <begin position="111"/>
        <end position="131"/>
    </location>
</feature>
<dbReference type="EMBL" id="QGKV02000649">
    <property type="protein sequence ID" value="KAF3581806.1"/>
    <property type="molecule type" value="Genomic_DNA"/>
</dbReference>
<sequence length="217" mass="25061">MCKGFDSTLTGPPLQWYINLPFRSIVYFAILSDNYIARFNQEKVTIPKCSIPTAISAFKRGLLPDRELYKELTKYQCKTMEDILSRAWAHVKMGRRCRQSRQGEAKARPQGDQTRPNRARSETLSKTSQGFREQKPGHIPEPEIEKAEGMAVSTWPDISHLYVSKLVDFPFRNVQKRAFSFSVGIRFSFSPLIPYVRDSSGYLETSLFPFLIPRKRE</sequence>
<feature type="compositionally biased region" description="Basic and acidic residues" evidence="1">
    <location>
        <begin position="132"/>
        <end position="142"/>
    </location>
</feature>
<gene>
    <name evidence="2" type="ORF">DY000_02031091</name>
</gene>